<keyword evidence="1" id="KW-0645">Protease</keyword>
<gene>
    <name evidence="7" type="ORF">GGR32_002166</name>
</gene>
<dbReference type="PANTHER" id="PTHR40661:SF3">
    <property type="entry name" value="FELS-1 PROPHAGE TRANSCRIPTIONAL REGULATOR"/>
    <property type="match status" value="1"/>
</dbReference>
<dbReference type="GO" id="GO:0016020">
    <property type="term" value="C:membrane"/>
    <property type="evidence" value="ECO:0007669"/>
    <property type="project" value="InterPro"/>
</dbReference>
<keyword evidence="3" id="KW-0805">Transcription regulation</keyword>
<organism evidence="7 8">
    <name type="scientific">Mesonia hippocampi</name>
    <dbReference type="NCBI Taxonomy" id="1628250"/>
    <lineage>
        <taxon>Bacteria</taxon>
        <taxon>Pseudomonadati</taxon>
        <taxon>Bacteroidota</taxon>
        <taxon>Flavobacteriia</taxon>
        <taxon>Flavobacteriales</taxon>
        <taxon>Flavobacteriaceae</taxon>
        <taxon>Mesonia</taxon>
    </lineage>
</organism>
<dbReference type="Pfam" id="PF01381">
    <property type="entry name" value="HTH_3"/>
    <property type="match status" value="1"/>
</dbReference>
<dbReference type="RefSeq" id="WP_183478197.1">
    <property type="nucleotide sequence ID" value="NZ_JACIFO010000011.1"/>
</dbReference>
<accession>A0A840ES32</accession>
<dbReference type="InterPro" id="IPR010982">
    <property type="entry name" value="Lambda_DNA-bd_dom_sf"/>
</dbReference>
<dbReference type="InterPro" id="IPR015927">
    <property type="entry name" value="Peptidase_S24_S26A/B/C"/>
</dbReference>
<dbReference type="CDD" id="cd00093">
    <property type="entry name" value="HTH_XRE"/>
    <property type="match status" value="1"/>
</dbReference>
<dbReference type="CDD" id="cd06529">
    <property type="entry name" value="S24_LexA-like"/>
    <property type="match status" value="1"/>
</dbReference>
<proteinExistence type="predicted"/>
<dbReference type="InterPro" id="IPR019756">
    <property type="entry name" value="Pept_S26A_signal_pept_1_Ser-AS"/>
</dbReference>
<keyword evidence="4" id="KW-0238">DNA-binding</keyword>
<evidence type="ECO:0000256" key="2">
    <source>
        <dbReference type="ARBA" id="ARBA00022801"/>
    </source>
</evidence>
<protein>
    <submittedName>
        <fullName evidence="7">Phage repressor protein C with HTH and peptisase S24 domain</fullName>
    </submittedName>
</protein>
<evidence type="ECO:0000313" key="8">
    <source>
        <dbReference type="Proteomes" id="UP000553034"/>
    </source>
</evidence>
<keyword evidence="5" id="KW-0804">Transcription</keyword>
<evidence type="ECO:0000259" key="6">
    <source>
        <dbReference type="PROSITE" id="PS50943"/>
    </source>
</evidence>
<dbReference type="SMART" id="SM00530">
    <property type="entry name" value="HTH_XRE"/>
    <property type="match status" value="1"/>
</dbReference>
<dbReference type="Gene3D" id="2.10.109.10">
    <property type="entry name" value="Umud Fragment, subunit A"/>
    <property type="match status" value="1"/>
</dbReference>
<evidence type="ECO:0000256" key="1">
    <source>
        <dbReference type="ARBA" id="ARBA00022670"/>
    </source>
</evidence>
<dbReference type="InterPro" id="IPR036286">
    <property type="entry name" value="LexA/Signal_pep-like_sf"/>
</dbReference>
<evidence type="ECO:0000256" key="3">
    <source>
        <dbReference type="ARBA" id="ARBA00023015"/>
    </source>
</evidence>
<name>A0A840ES32_9FLAO</name>
<dbReference type="GO" id="GO:0006508">
    <property type="term" value="P:proteolysis"/>
    <property type="evidence" value="ECO:0007669"/>
    <property type="project" value="UniProtKB-KW"/>
</dbReference>
<keyword evidence="8" id="KW-1185">Reference proteome</keyword>
<dbReference type="SUPFAM" id="SSF51306">
    <property type="entry name" value="LexA/Signal peptidase"/>
    <property type="match status" value="1"/>
</dbReference>
<sequence>MEKTEAQRFKEIRESLNLTQTEFAALLGVKSSTADLERGKTRITGKVVAELMRLYQINPLWLYGESKQQYLPLPETLSTLPKVIQVNQEEEEQILMVNQRASAGYPQNIHDTGWYEQLPAFNFPLPAFKNATYRGFQVEGDSMFPTFYSGDWVLAKAMSSLNEATNHKIYVVVTHDTVVIKKLNKIVSRNFIELISLNKEYAPFTLPVSEIQELWEVTSKLTFSLDENSQNSMLTQLQHSMEELKAQLKEANKLKA</sequence>
<dbReference type="InterPro" id="IPR001387">
    <property type="entry name" value="Cro/C1-type_HTH"/>
</dbReference>
<dbReference type="Proteomes" id="UP000553034">
    <property type="component" value="Unassembled WGS sequence"/>
</dbReference>
<dbReference type="Pfam" id="PF00717">
    <property type="entry name" value="Peptidase_S24"/>
    <property type="match status" value="1"/>
</dbReference>
<dbReference type="PANTHER" id="PTHR40661">
    <property type="match status" value="1"/>
</dbReference>
<evidence type="ECO:0000256" key="4">
    <source>
        <dbReference type="ARBA" id="ARBA00023125"/>
    </source>
</evidence>
<comment type="caution">
    <text evidence="7">The sequence shown here is derived from an EMBL/GenBank/DDBJ whole genome shotgun (WGS) entry which is preliminary data.</text>
</comment>
<dbReference type="SUPFAM" id="SSF47413">
    <property type="entry name" value="lambda repressor-like DNA-binding domains"/>
    <property type="match status" value="1"/>
</dbReference>
<keyword evidence="2" id="KW-0378">Hydrolase</keyword>
<dbReference type="GO" id="GO:0004252">
    <property type="term" value="F:serine-type endopeptidase activity"/>
    <property type="evidence" value="ECO:0007669"/>
    <property type="project" value="InterPro"/>
</dbReference>
<dbReference type="EMBL" id="JACIFO010000011">
    <property type="protein sequence ID" value="MBB4119855.1"/>
    <property type="molecule type" value="Genomic_DNA"/>
</dbReference>
<dbReference type="AlphaFoldDB" id="A0A840ES32"/>
<dbReference type="Gene3D" id="1.10.260.40">
    <property type="entry name" value="lambda repressor-like DNA-binding domains"/>
    <property type="match status" value="1"/>
</dbReference>
<evidence type="ECO:0000313" key="7">
    <source>
        <dbReference type="EMBL" id="MBB4119855.1"/>
    </source>
</evidence>
<evidence type="ECO:0000256" key="5">
    <source>
        <dbReference type="ARBA" id="ARBA00023163"/>
    </source>
</evidence>
<dbReference type="PROSITE" id="PS50943">
    <property type="entry name" value="HTH_CROC1"/>
    <property type="match status" value="1"/>
</dbReference>
<dbReference type="InterPro" id="IPR039418">
    <property type="entry name" value="LexA-like"/>
</dbReference>
<dbReference type="PROSITE" id="PS00501">
    <property type="entry name" value="SPASE_I_1"/>
    <property type="match status" value="1"/>
</dbReference>
<reference evidence="7 8" key="1">
    <citation type="submission" date="2020-08" db="EMBL/GenBank/DDBJ databases">
        <title>Genomic Encyclopedia of Type Strains, Phase IV (KMG-IV): sequencing the most valuable type-strain genomes for metagenomic binning, comparative biology and taxonomic classification.</title>
        <authorList>
            <person name="Goeker M."/>
        </authorList>
    </citation>
    <scope>NUCLEOTIDE SEQUENCE [LARGE SCALE GENOMIC DNA]</scope>
    <source>
        <strain evidence="7 8">DSM 29568</strain>
    </source>
</reference>
<dbReference type="GO" id="GO:0003677">
    <property type="term" value="F:DNA binding"/>
    <property type="evidence" value="ECO:0007669"/>
    <property type="project" value="UniProtKB-KW"/>
</dbReference>
<feature type="domain" description="HTH cro/C1-type" evidence="6">
    <location>
        <begin position="9"/>
        <end position="62"/>
    </location>
</feature>